<dbReference type="AlphaFoldDB" id="A0A9Q4C5T7"/>
<dbReference type="CDD" id="cd00090">
    <property type="entry name" value="HTH_ARSR"/>
    <property type="match status" value="1"/>
</dbReference>
<keyword evidence="6" id="KW-1185">Reference proteome</keyword>
<organism evidence="5 6">
    <name type="scientific">Halorutilus salinus</name>
    <dbReference type="NCBI Taxonomy" id="2487751"/>
    <lineage>
        <taxon>Archaea</taxon>
        <taxon>Methanobacteriati</taxon>
        <taxon>Methanobacteriota</taxon>
        <taxon>Stenosarchaea group</taxon>
        <taxon>Halobacteria</taxon>
        <taxon>Halorutilales</taxon>
        <taxon>Halorutilaceae</taxon>
        <taxon>Halorutilus</taxon>
    </lineage>
</organism>
<evidence type="ECO:0000256" key="2">
    <source>
        <dbReference type="ARBA" id="ARBA00023125"/>
    </source>
</evidence>
<dbReference type="InterPro" id="IPR011017">
    <property type="entry name" value="TRASH_dom"/>
</dbReference>
<evidence type="ECO:0000259" key="4">
    <source>
        <dbReference type="PROSITE" id="PS50956"/>
    </source>
</evidence>
<proteinExistence type="predicted"/>
<dbReference type="Gene3D" id="1.10.10.10">
    <property type="entry name" value="Winged helix-like DNA-binding domain superfamily/Winged helix DNA-binding domain"/>
    <property type="match status" value="1"/>
</dbReference>
<dbReference type="InterPro" id="IPR019888">
    <property type="entry name" value="Tscrpt_reg_AsnC-like"/>
</dbReference>
<dbReference type="SMART" id="SM00746">
    <property type="entry name" value="TRASH"/>
    <property type="match status" value="1"/>
</dbReference>
<dbReference type="InterPro" id="IPR011991">
    <property type="entry name" value="ArsR-like_HTH"/>
</dbReference>
<dbReference type="InterPro" id="IPR000485">
    <property type="entry name" value="AsnC-type_HTH_dom"/>
</dbReference>
<dbReference type="PRINTS" id="PR00033">
    <property type="entry name" value="HTHASNC"/>
</dbReference>
<dbReference type="PROSITE" id="PS50956">
    <property type="entry name" value="HTH_ASNC_2"/>
    <property type="match status" value="1"/>
</dbReference>
<dbReference type="Proteomes" id="UP001149411">
    <property type="component" value="Unassembled WGS sequence"/>
</dbReference>
<evidence type="ECO:0000313" key="5">
    <source>
        <dbReference type="EMBL" id="MCX2819806.1"/>
    </source>
</evidence>
<dbReference type="InterPro" id="IPR036388">
    <property type="entry name" value="WH-like_DNA-bd_sf"/>
</dbReference>
<dbReference type="Pfam" id="PF24273">
    <property type="entry name" value="TRASH_HVO_1752_C"/>
    <property type="match status" value="1"/>
</dbReference>
<keyword evidence="2" id="KW-0238">DNA-binding</keyword>
<name>A0A9Q4C5T7_9EURY</name>
<keyword evidence="1" id="KW-0805">Transcription regulation</keyword>
<feature type="domain" description="HTH asnC-type" evidence="4">
    <location>
        <begin position="4"/>
        <end position="67"/>
    </location>
</feature>
<dbReference type="SUPFAM" id="SSF46785">
    <property type="entry name" value="Winged helix' DNA-binding domain"/>
    <property type="match status" value="1"/>
</dbReference>
<dbReference type="SMART" id="SM00344">
    <property type="entry name" value="HTH_ASNC"/>
    <property type="match status" value="1"/>
</dbReference>
<dbReference type="RefSeq" id="WP_266088408.1">
    <property type="nucleotide sequence ID" value="NZ_RKLV01000012.1"/>
</dbReference>
<gene>
    <name evidence="5" type="ORF">EGH25_10640</name>
</gene>
<dbReference type="InterPro" id="IPR036390">
    <property type="entry name" value="WH_DNA-bd_sf"/>
</dbReference>
<dbReference type="Pfam" id="PF13404">
    <property type="entry name" value="HTH_AsnC-type"/>
    <property type="match status" value="1"/>
</dbReference>
<accession>A0A9Q4C5T7</accession>
<sequence>MRNLDETDLEILSLLAENARRPFSAIGEEVDLSGPAVSDRVKRLQEADIINNFTIDVNRAHLRAGVPVFIQAEIEPGSLEEARTRVRGSDGIEHVFATAEGDLWFYARVEAQNVRQWVDSLFDGLEISGYSVTLIDETEWTPSIDGVEFALNCTECNNTVDNEGETTRIDGEIYHFCCPSCLARFEDRYQRLEEGV</sequence>
<dbReference type="EMBL" id="RKLV01000012">
    <property type="protein sequence ID" value="MCX2819806.1"/>
    <property type="molecule type" value="Genomic_DNA"/>
</dbReference>
<dbReference type="GO" id="GO:0043565">
    <property type="term" value="F:sequence-specific DNA binding"/>
    <property type="evidence" value="ECO:0007669"/>
    <property type="project" value="InterPro"/>
</dbReference>
<evidence type="ECO:0000256" key="3">
    <source>
        <dbReference type="ARBA" id="ARBA00023163"/>
    </source>
</evidence>
<dbReference type="InterPro" id="IPR056526">
    <property type="entry name" value="TRASH_HVO_1752"/>
</dbReference>
<dbReference type="InterPro" id="IPR050684">
    <property type="entry name" value="HTH-Siroheme_Decarb"/>
</dbReference>
<dbReference type="PANTHER" id="PTHR43413:SF4">
    <property type="entry name" value="HTH-TYPE TRANSCRIPTIONAL REGULATOR LYSM"/>
    <property type="match status" value="1"/>
</dbReference>
<evidence type="ECO:0000256" key="1">
    <source>
        <dbReference type="ARBA" id="ARBA00023015"/>
    </source>
</evidence>
<reference evidence="5" key="1">
    <citation type="submission" date="2022-09" db="EMBL/GenBank/DDBJ databases">
        <title>Haloadaptaus new haloarchaeum isolated from saline soil.</title>
        <authorList>
            <person name="Duran-Viseras A."/>
            <person name="Sanchez-Porro C."/>
            <person name="Ventosa A."/>
        </authorList>
    </citation>
    <scope>NUCLEOTIDE SEQUENCE</scope>
    <source>
        <strain evidence="5">F3-133</strain>
    </source>
</reference>
<keyword evidence="3" id="KW-0804">Transcription</keyword>
<evidence type="ECO:0000313" key="6">
    <source>
        <dbReference type="Proteomes" id="UP001149411"/>
    </source>
</evidence>
<dbReference type="PANTHER" id="PTHR43413">
    <property type="entry name" value="TRANSCRIPTIONAL REGULATOR, ASNC FAMILY"/>
    <property type="match status" value="1"/>
</dbReference>
<comment type="caution">
    <text evidence="5">The sequence shown here is derived from an EMBL/GenBank/DDBJ whole genome shotgun (WGS) entry which is preliminary data.</text>
</comment>
<protein>
    <submittedName>
        <fullName evidence="5">AsnC family transcriptional regulator</fullName>
    </submittedName>
</protein>